<keyword evidence="1" id="KW-0328">Glycosyltransferase</keyword>
<dbReference type="EMBL" id="QPEX01000011">
    <property type="protein sequence ID" value="RCS53056.1"/>
    <property type="molecule type" value="Genomic_DNA"/>
</dbReference>
<evidence type="ECO:0000313" key="4">
    <source>
        <dbReference type="Proteomes" id="UP000253562"/>
    </source>
</evidence>
<dbReference type="GO" id="GO:0016758">
    <property type="term" value="F:hexosyltransferase activity"/>
    <property type="evidence" value="ECO:0007669"/>
    <property type="project" value="TreeGrafter"/>
</dbReference>
<dbReference type="PANTHER" id="PTHR34136:SF1">
    <property type="entry name" value="UDP-N-ACETYL-D-MANNOSAMINURONIC ACID TRANSFERASE"/>
    <property type="match status" value="1"/>
</dbReference>
<dbReference type="AlphaFoldDB" id="A0A368KTV1"/>
<protein>
    <submittedName>
        <fullName evidence="3">Glycosyltransferase</fullName>
    </submittedName>
</protein>
<dbReference type="OrthoDB" id="9771846at2"/>
<dbReference type="Proteomes" id="UP000253562">
    <property type="component" value="Unassembled WGS sequence"/>
</dbReference>
<gene>
    <name evidence="3" type="ORF">DTL42_09620</name>
</gene>
<keyword evidence="2 3" id="KW-0808">Transferase</keyword>
<organism evidence="3 4">
    <name type="scientific">Bremerella cremea</name>
    <dbReference type="NCBI Taxonomy" id="1031537"/>
    <lineage>
        <taxon>Bacteria</taxon>
        <taxon>Pseudomonadati</taxon>
        <taxon>Planctomycetota</taxon>
        <taxon>Planctomycetia</taxon>
        <taxon>Pirellulales</taxon>
        <taxon>Pirellulaceae</taxon>
        <taxon>Bremerella</taxon>
    </lineage>
</organism>
<accession>A0A368KTV1</accession>
<proteinExistence type="predicted"/>
<reference evidence="3 4" key="1">
    <citation type="submission" date="2018-07" db="EMBL/GenBank/DDBJ databases">
        <title>Comparative genomes isolates from brazilian mangrove.</title>
        <authorList>
            <person name="De Araujo J.E."/>
            <person name="Taketani R.G."/>
            <person name="Silva M.C.P."/>
            <person name="Lourenco M.V."/>
            <person name="Oliveira V.M."/>
            <person name="Andreote F.D."/>
        </authorList>
    </citation>
    <scope>NUCLEOTIDE SEQUENCE [LARGE SCALE GENOMIC DNA]</scope>
    <source>
        <strain evidence="3 4">HEX PRIS-MGV</strain>
    </source>
</reference>
<sequence>MNNTRVPLFGIEIDRLRMAEAVNQLNIWLHEARTTTAKFVVTPNVDHTVLLQSSGPLRAAYHDADLVLADGWPVVMASRLLGKSLPERVTGSDLIPALFAATHSTEPLKVFLLGAAPGVAQKAAVNIHRQYANVQVLSTYSPPLGFENDPAENNNILARIAEVQPDLLVIGLGAPKQEIWIHKYRHQVEAKVAICAGATIDFLAGEKKRAPRWMQHTGLEWAYRIGTDPRRLTGRYAKDAIVFPQLFFQELVRPWLHRPGFSK</sequence>
<name>A0A368KTV1_9BACT</name>
<comment type="caution">
    <text evidence="3">The sequence shown here is derived from an EMBL/GenBank/DDBJ whole genome shotgun (WGS) entry which is preliminary data.</text>
</comment>
<evidence type="ECO:0000313" key="3">
    <source>
        <dbReference type="EMBL" id="RCS53056.1"/>
    </source>
</evidence>
<dbReference type="PANTHER" id="PTHR34136">
    <property type="match status" value="1"/>
</dbReference>
<dbReference type="RefSeq" id="WP_114368480.1">
    <property type="nucleotide sequence ID" value="NZ_QPEX01000011.1"/>
</dbReference>
<evidence type="ECO:0000256" key="1">
    <source>
        <dbReference type="ARBA" id="ARBA00022676"/>
    </source>
</evidence>
<evidence type="ECO:0000256" key="2">
    <source>
        <dbReference type="ARBA" id="ARBA00022679"/>
    </source>
</evidence>
<dbReference type="NCBIfam" id="TIGR00696">
    <property type="entry name" value="wecG_tagA_cpsF"/>
    <property type="match status" value="1"/>
</dbReference>
<dbReference type="Pfam" id="PF03808">
    <property type="entry name" value="Glyco_tran_WecG"/>
    <property type="match status" value="1"/>
</dbReference>
<dbReference type="CDD" id="cd06533">
    <property type="entry name" value="Glyco_transf_WecG_TagA"/>
    <property type="match status" value="1"/>
</dbReference>
<dbReference type="InterPro" id="IPR004629">
    <property type="entry name" value="WecG_TagA_CpsF"/>
</dbReference>